<dbReference type="PANTHER" id="PTHR32243:SF50">
    <property type="entry name" value="MALTOSE_MALTODEXTRIN TRANSPORT SYSTEM PERMEASE PROTEIN MALG"/>
    <property type="match status" value="1"/>
</dbReference>
<reference evidence="11" key="1">
    <citation type="submission" date="2020-05" db="EMBL/GenBank/DDBJ databases">
        <authorList>
            <person name="Chiriac C."/>
            <person name="Salcher M."/>
            <person name="Ghai R."/>
            <person name="Kavagutti S V."/>
        </authorList>
    </citation>
    <scope>NUCLEOTIDE SEQUENCE</scope>
</reference>
<dbReference type="GO" id="GO:0042956">
    <property type="term" value="P:maltodextrin transmembrane transport"/>
    <property type="evidence" value="ECO:0007669"/>
    <property type="project" value="TreeGrafter"/>
</dbReference>
<protein>
    <submittedName>
        <fullName evidence="11">Unannotated protein</fullName>
    </submittedName>
</protein>
<feature type="domain" description="ABC transmembrane type-1" evidence="10">
    <location>
        <begin position="70"/>
        <end position="268"/>
    </location>
</feature>
<dbReference type="GO" id="GO:0005886">
    <property type="term" value="C:plasma membrane"/>
    <property type="evidence" value="ECO:0007669"/>
    <property type="project" value="UniProtKB-SubCell"/>
</dbReference>
<dbReference type="InterPro" id="IPR000515">
    <property type="entry name" value="MetI-like"/>
</dbReference>
<evidence type="ECO:0000256" key="6">
    <source>
        <dbReference type="ARBA" id="ARBA00022692"/>
    </source>
</evidence>
<feature type="transmembrane region" description="Helical" evidence="9">
    <location>
        <begin position="12"/>
        <end position="34"/>
    </location>
</feature>
<feature type="transmembrane region" description="Helical" evidence="9">
    <location>
        <begin position="107"/>
        <end position="128"/>
    </location>
</feature>
<keyword evidence="3" id="KW-0813">Transport</keyword>
<name>A0A6J7F098_9ZZZZ</name>
<dbReference type="SUPFAM" id="SSF161098">
    <property type="entry name" value="MetI-like"/>
    <property type="match status" value="1"/>
</dbReference>
<evidence type="ECO:0000256" key="7">
    <source>
        <dbReference type="ARBA" id="ARBA00022989"/>
    </source>
</evidence>
<feature type="transmembrane region" description="Helical" evidence="9">
    <location>
        <begin position="247"/>
        <end position="268"/>
    </location>
</feature>
<evidence type="ECO:0000256" key="3">
    <source>
        <dbReference type="ARBA" id="ARBA00022448"/>
    </source>
</evidence>
<feature type="transmembrane region" description="Helical" evidence="9">
    <location>
        <begin position="148"/>
        <end position="167"/>
    </location>
</feature>
<keyword evidence="5" id="KW-0762">Sugar transport</keyword>
<comment type="similarity">
    <text evidence="2">Belongs to the binding-protein-dependent transport system permease family. MalFG subfamily.</text>
</comment>
<dbReference type="GO" id="GO:0015423">
    <property type="term" value="F:ABC-type maltose transporter activity"/>
    <property type="evidence" value="ECO:0007669"/>
    <property type="project" value="TreeGrafter"/>
</dbReference>
<organism evidence="11">
    <name type="scientific">freshwater metagenome</name>
    <dbReference type="NCBI Taxonomy" id="449393"/>
    <lineage>
        <taxon>unclassified sequences</taxon>
        <taxon>metagenomes</taxon>
        <taxon>ecological metagenomes</taxon>
    </lineage>
</organism>
<evidence type="ECO:0000256" key="8">
    <source>
        <dbReference type="ARBA" id="ARBA00023136"/>
    </source>
</evidence>
<dbReference type="Pfam" id="PF00528">
    <property type="entry name" value="BPD_transp_1"/>
    <property type="match status" value="1"/>
</dbReference>
<proteinExistence type="inferred from homology"/>
<evidence type="ECO:0000256" key="5">
    <source>
        <dbReference type="ARBA" id="ARBA00022597"/>
    </source>
</evidence>
<dbReference type="EMBL" id="CAFBLZ010000048">
    <property type="protein sequence ID" value="CAB4885719.1"/>
    <property type="molecule type" value="Genomic_DNA"/>
</dbReference>
<keyword evidence="6 9" id="KW-0812">Transmembrane</keyword>
<accession>A0A6J7F098</accession>
<evidence type="ECO:0000256" key="2">
    <source>
        <dbReference type="ARBA" id="ARBA00009047"/>
    </source>
</evidence>
<dbReference type="CDD" id="cd06261">
    <property type="entry name" value="TM_PBP2"/>
    <property type="match status" value="1"/>
</dbReference>
<feature type="transmembrane region" description="Helical" evidence="9">
    <location>
        <begin position="74"/>
        <end position="95"/>
    </location>
</feature>
<keyword evidence="4" id="KW-1003">Cell membrane</keyword>
<dbReference type="Gene3D" id="1.10.3720.10">
    <property type="entry name" value="MetI-like"/>
    <property type="match status" value="1"/>
</dbReference>
<evidence type="ECO:0000256" key="9">
    <source>
        <dbReference type="SAM" id="Phobius"/>
    </source>
</evidence>
<dbReference type="PROSITE" id="PS50928">
    <property type="entry name" value="ABC_TM1"/>
    <property type="match status" value="1"/>
</dbReference>
<comment type="subcellular location">
    <subcellularLocation>
        <location evidence="1">Cell membrane</location>
        <topology evidence="1">Multi-pass membrane protein</topology>
    </subcellularLocation>
</comment>
<dbReference type="AlphaFoldDB" id="A0A6J7F098"/>
<evidence type="ECO:0000256" key="4">
    <source>
        <dbReference type="ARBA" id="ARBA00022475"/>
    </source>
</evidence>
<dbReference type="PANTHER" id="PTHR32243">
    <property type="entry name" value="MALTOSE TRANSPORT SYSTEM PERMEASE-RELATED"/>
    <property type="match status" value="1"/>
</dbReference>
<keyword evidence="7 9" id="KW-1133">Transmembrane helix</keyword>
<sequence length="283" mass="30658">MKKWLRNNLWRHALAISVALFSLFPLYLVVISSFNPTGSLNLTSFIPREISFANYTLLFHDPRIPYLTWMKNSLIIAGAVAVLSVVIGAASAFAFSRLRFKGKVSGLKLLLLVQMFPAILAISAVYVIMERVQTFAPGIGLGSKPGLLLVYLGGAMGVNIWLLKGFVDTIPAELDEAAKVDGASPMQIYWLIFIPLATPVLSVVMLLSFIGTFNEFILARLFLVDMPDRTIAVGLQSFIGGQYAANWGPFAAGSIIASVPIVAIFLSLQKYIVNGLTAGSVKG</sequence>
<feature type="transmembrane region" description="Helical" evidence="9">
    <location>
        <begin position="188"/>
        <end position="213"/>
    </location>
</feature>
<evidence type="ECO:0000313" key="11">
    <source>
        <dbReference type="EMBL" id="CAB4885719.1"/>
    </source>
</evidence>
<gene>
    <name evidence="11" type="ORF">UFOPK3482_00674</name>
</gene>
<dbReference type="InterPro" id="IPR050901">
    <property type="entry name" value="BP-dep_ABC_trans_perm"/>
</dbReference>
<evidence type="ECO:0000259" key="10">
    <source>
        <dbReference type="PROSITE" id="PS50928"/>
    </source>
</evidence>
<evidence type="ECO:0000256" key="1">
    <source>
        <dbReference type="ARBA" id="ARBA00004651"/>
    </source>
</evidence>
<keyword evidence="8 9" id="KW-0472">Membrane</keyword>
<dbReference type="InterPro" id="IPR035906">
    <property type="entry name" value="MetI-like_sf"/>
</dbReference>